<dbReference type="SUPFAM" id="SSF53474">
    <property type="entry name" value="alpha/beta-Hydrolases"/>
    <property type="match status" value="1"/>
</dbReference>
<comment type="caution">
    <text evidence="2">The sequence shown here is derived from an EMBL/GenBank/DDBJ whole genome shotgun (WGS) entry which is preliminary data.</text>
</comment>
<accession>A0A835U7R0</accession>
<organism evidence="2 3">
    <name type="scientific">Vanilla planifolia</name>
    <name type="common">Vanilla</name>
    <dbReference type="NCBI Taxonomy" id="51239"/>
    <lineage>
        <taxon>Eukaryota</taxon>
        <taxon>Viridiplantae</taxon>
        <taxon>Streptophyta</taxon>
        <taxon>Embryophyta</taxon>
        <taxon>Tracheophyta</taxon>
        <taxon>Spermatophyta</taxon>
        <taxon>Magnoliopsida</taxon>
        <taxon>Liliopsida</taxon>
        <taxon>Asparagales</taxon>
        <taxon>Orchidaceae</taxon>
        <taxon>Vanilloideae</taxon>
        <taxon>Vanilleae</taxon>
        <taxon>Vanilla</taxon>
    </lineage>
</organism>
<dbReference type="EMBL" id="JADCNM010000194">
    <property type="protein sequence ID" value="KAG0449246.1"/>
    <property type="molecule type" value="Genomic_DNA"/>
</dbReference>
<reference evidence="2 3" key="1">
    <citation type="journal article" date="2020" name="Nat. Food">
        <title>A phased Vanilla planifolia genome enables genetic improvement of flavour and production.</title>
        <authorList>
            <person name="Hasing T."/>
            <person name="Tang H."/>
            <person name="Brym M."/>
            <person name="Khazi F."/>
            <person name="Huang T."/>
            <person name="Chambers A.H."/>
        </authorList>
    </citation>
    <scope>NUCLEOTIDE SEQUENCE [LARGE SCALE GENOMIC DNA]</scope>
    <source>
        <tissue evidence="2">Leaf</tissue>
    </source>
</reference>
<evidence type="ECO:0000313" key="3">
    <source>
        <dbReference type="Proteomes" id="UP000639772"/>
    </source>
</evidence>
<dbReference type="AlphaFoldDB" id="A0A835U7R0"/>
<dbReference type="Pfam" id="PF01764">
    <property type="entry name" value="Lipase_3"/>
    <property type="match status" value="1"/>
</dbReference>
<dbReference type="InterPro" id="IPR002921">
    <property type="entry name" value="Fungal_lipase-type"/>
</dbReference>
<feature type="domain" description="Fungal lipase-type" evidence="1">
    <location>
        <begin position="150"/>
        <end position="191"/>
    </location>
</feature>
<dbReference type="InterPro" id="IPR029058">
    <property type="entry name" value="AB_hydrolase_fold"/>
</dbReference>
<dbReference type="PANTHER" id="PTHR31479:SF2">
    <property type="entry name" value="ALPHA_BETA-HYDROLASES SUPERFAMILY PROTEIN"/>
    <property type="match status" value="1"/>
</dbReference>
<dbReference type="OrthoDB" id="58570at2759"/>
<evidence type="ECO:0000313" key="2">
    <source>
        <dbReference type="EMBL" id="KAG0449246.1"/>
    </source>
</evidence>
<gene>
    <name evidence="2" type="ORF">HPP92_027363</name>
</gene>
<dbReference type="Proteomes" id="UP000639772">
    <property type="component" value="Unassembled WGS sequence"/>
</dbReference>
<protein>
    <recommendedName>
        <fullName evidence="1">Fungal lipase-type domain-containing protein</fullName>
    </recommendedName>
</protein>
<dbReference type="GO" id="GO:0006629">
    <property type="term" value="P:lipid metabolic process"/>
    <property type="evidence" value="ECO:0007669"/>
    <property type="project" value="InterPro"/>
</dbReference>
<proteinExistence type="predicted"/>
<dbReference type="PANTHER" id="PTHR31479">
    <property type="entry name" value="ALPHA/BETA-HYDROLASES SUPERFAMILY PROTEIN"/>
    <property type="match status" value="1"/>
</dbReference>
<sequence length="353" mass="39412">MALERATRNITSDKDVFEISGPTYLTSLNWNSTHHQRSVAACLVQAVYILERDRQENLEGKEALAPAWWEAFHFELTRKLVDDADFSIFGAIFEYKPPVSILSSSLANAPRFVIAFRGTLNKAASVNRDITLDLHLIQNALHQTSRFEIAMQAVRNLVSAVGSSNIWLSGHSLGSAVASLAGRNMAKMGIFLNTFLFNPPFLSAPIERIKDKNVKQGIRIATSLVTAGLSFALKSKQQVRSTTAEDTFAVLSSWIPNLFVNPSDHICSEYIGYFEHRRNMENMGVGIIEKLATQNSLGDLFLRSLGKESEPVHLLPSANLTVNLSPSPDFKQAHGIHQWWRADLHLQTKKFTY</sequence>
<name>A0A835U7R0_VANPL</name>
<evidence type="ECO:0000259" key="1">
    <source>
        <dbReference type="Pfam" id="PF01764"/>
    </source>
</evidence>
<dbReference type="Gene3D" id="3.40.50.1820">
    <property type="entry name" value="alpha/beta hydrolase"/>
    <property type="match status" value="1"/>
</dbReference>